<feature type="compositionally biased region" description="Polar residues" evidence="6">
    <location>
        <begin position="45"/>
        <end position="56"/>
    </location>
</feature>
<dbReference type="STRING" id="1081102.A0A167ZWD3"/>
<reference evidence="7 8" key="1">
    <citation type="journal article" date="2016" name="Genome Biol. Evol.">
        <title>Divergent and convergent evolution of fungal pathogenicity.</title>
        <authorList>
            <person name="Shang Y."/>
            <person name="Xiao G."/>
            <person name="Zheng P."/>
            <person name="Cen K."/>
            <person name="Zhan S."/>
            <person name="Wang C."/>
        </authorList>
    </citation>
    <scope>NUCLEOTIDE SEQUENCE [LARGE SCALE GENOMIC DNA]</scope>
    <source>
        <strain evidence="7 8">RCEF 264</strain>
    </source>
</reference>
<keyword evidence="3" id="KW-0238">DNA-binding</keyword>
<dbReference type="OrthoDB" id="1600564at2759"/>
<keyword evidence="8" id="KW-1185">Reference proteome</keyword>
<keyword evidence="2" id="KW-0805">Transcription regulation</keyword>
<comment type="subcellular location">
    <subcellularLocation>
        <location evidence="1">Nucleus</location>
    </subcellularLocation>
</comment>
<evidence type="ECO:0000256" key="4">
    <source>
        <dbReference type="ARBA" id="ARBA00023163"/>
    </source>
</evidence>
<comment type="caution">
    <text evidence="7">The sequence shown here is derived from an EMBL/GenBank/DDBJ whole genome shotgun (WGS) entry which is preliminary data.</text>
</comment>
<keyword evidence="4" id="KW-0804">Transcription</keyword>
<dbReference type="PANTHER" id="PTHR31845:SF10">
    <property type="entry name" value="ZN(II)2CYS6 TRANSCRIPTION FACTOR (EUROFUNG)"/>
    <property type="match status" value="1"/>
</dbReference>
<dbReference type="GO" id="GO:0000976">
    <property type="term" value="F:transcription cis-regulatory region binding"/>
    <property type="evidence" value="ECO:0007669"/>
    <property type="project" value="TreeGrafter"/>
</dbReference>
<evidence type="ECO:0000256" key="3">
    <source>
        <dbReference type="ARBA" id="ARBA00023125"/>
    </source>
</evidence>
<evidence type="ECO:0000256" key="6">
    <source>
        <dbReference type="SAM" id="MobiDB-lite"/>
    </source>
</evidence>
<evidence type="ECO:0000256" key="5">
    <source>
        <dbReference type="ARBA" id="ARBA00023242"/>
    </source>
</evidence>
<name>A0A167ZWD3_9HYPO</name>
<dbReference type="PANTHER" id="PTHR31845">
    <property type="entry name" value="FINGER DOMAIN PROTEIN, PUTATIVE-RELATED"/>
    <property type="match status" value="1"/>
</dbReference>
<sequence>MRTWAAAGEEEASPSQDQLVEKLDSIVSLLSDRRTVASRSEDQDAATSPTASPDTSVQTNAAAAAATATAVAAAGPRLDADLPRALLPPAPLHAAAVSGLPWGASADWQLQFFQTDMASYFPFVVVPAGTTAAGLRATKPSLHDSIMMALSYQNVARQAELRDAYIRSCTSQIFLQGKKSLDLLQSILVFAAWYHHHLLPSPQLTNMVQLATALLFDLGLHRTQNASDRHDISVGGWKSVGTSSRTKPPRTLEERRAFLGLFCLTRGLAANIGKIEPLQNTRYVAECCAELERCQEHASDTFLVFQVRCQNVADVAARSFPHDGADYWSELGTDTIHMLVQSFQDDVDTFRLSLDAQLIQSPLVRLHCAILSVHNTEIALRGEPPPAQTTPHKANPVRLKLLMTCLLSTKAFFADWLALPSGLYYRLPMTVFALVAHAVVVLGMLNCFRCAGWDLDAVRQIAPLLPVLDSLAQKYDEASRETDDSSMSGCNPFCREGSKMKRLKEWYEARLPTTTTTTTTNTTATTATTMATGQENEGVALSSSSSFDLAFDELYWTETMDWFSFNPGASFGDDILDAREL</sequence>
<keyword evidence="5" id="KW-0539">Nucleus</keyword>
<evidence type="ECO:0000256" key="2">
    <source>
        <dbReference type="ARBA" id="ARBA00023015"/>
    </source>
</evidence>
<dbReference type="AlphaFoldDB" id="A0A167ZWD3"/>
<accession>A0A167ZWD3</accession>
<feature type="region of interest" description="Disordered" evidence="6">
    <location>
        <begin position="34"/>
        <end position="56"/>
    </location>
</feature>
<dbReference type="InterPro" id="IPR051089">
    <property type="entry name" value="prtT"/>
</dbReference>
<evidence type="ECO:0000313" key="8">
    <source>
        <dbReference type="Proteomes" id="UP000076874"/>
    </source>
</evidence>
<dbReference type="Proteomes" id="UP000076874">
    <property type="component" value="Unassembled WGS sequence"/>
</dbReference>
<evidence type="ECO:0008006" key="9">
    <source>
        <dbReference type="Google" id="ProtNLM"/>
    </source>
</evidence>
<dbReference type="EMBL" id="AZHD01000001">
    <property type="protein sequence ID" value="OAA67975.1"/>
    <property type="molecule type" value="Genomic_DNA"/>
</dbReference>
<dbReference type="GO" id="GO:0005634">
    <property type="term" value="C:nucleus"/>
    <property type="evidence" value="ECO:0007669"/>
    <property type="project" value="UniProtKB-SubCell"/>
</dbReference>
<organism evidence="7 8">
    <name type="scientific">Niveomyces insectorum RCEF 264</name>
    <dbReference type="NCBI Taxonomy" id="1081102"/>
    <lineage>
        <taxon>Eukaryota</taxon>
        <taxon>Fungi</taxon>
        <taxon>Dikarya</taxon>
        <taxon>Ascomycota</taxon>
        <taxon>Pezizomycotina</taxon>
        <taxon>Sordariomycetes</taxon>
        <taxon>Hypocreomycetidae</taxon>
        <taxon>Hypocreales</taxon>
        <taxon>Cordycipitaceae</taxon>
        <taxon>Niveomyces</taxon>
    </lineage>
</organism>
<evidence type="ECO:0000256" key="1">
    <source>
        <dbReference type="ARBA" id="ARBA00004123"/>
    </source>
</evidence>
<evidence type="ECO:0000313" key="7">
    <source>
        <dbReference type="EMBL" id="OAA67975.1"/>
    </source>
</evidence>
<dbReference type="CDD" id="cd12148">
    <property type="entry name" value="fungal_TF_MHR"/>
    <property type="match status" value="1"/>
</dbReference>
<dbReference type="GO" id="GO:0000981">
    <property type="term" value="F:DNA-binding transcription factor activity, RNA polymerase II-specific"/>
    <property type="evidence" value="ECO:0007669"/>
    <property type="project" value="TreeGrafter"/>
</dbReference>
<proteinExistence type="predicted"/>
<protein>
    <recommendedName>
        <fullName evidence="9">Transcription factor domain-containing protein</fullName>
    </recommendedName>
</protein>
<gene>
    <name evidence="7" type="ORF">SPI_00170</name>
</gene>